<dbReference type="Proteomes" id="UP000226420">
    <property type="component" value="Unassembled WGS sequence"/>
</dbReference>
<protein>
    <submittedName>
        <fullName evidence="1">Uncharacterized protein</fullName>
    </submittedName>
</protein>
<dbReference type="RefSeq" id="WP_074820212.1">
    <property type="nucleotide sequence ID" value="NZ_FOLW01000001.1"/>
</dbReference>
<dbReference type="AlphaFoldDB" id="A0AAJ5BFV2"/>
<dbReference type="GO" id="GO:0009289">
    <property type="term" value="C:pilus"/>
    <property type="evidence" value="ECO:0007669"/>
    <property type="project" value="InterPro"/>
</dbReference>
<dbReference type="GO" id="GO:0007155">
    <property type="term" value="P:cell adhesion"/>
    <property type="evidence" value="ECO:0007669"/>
    <property type="project" value="InterPro"/>
</dbReference>
<gene>
    <name evidence="1" type="ORF">SAMN02745723_101275</name>
</gene>
<evidence type="ECO:0000313" key="2">
    <source>
        <dbReference type="Proteomes" id="UP000226420"/>
    </source>
</evidence>
<dbReference type="PROSITE" id="PS51257">
    <property type="entry name" value="PROKAR_LIPOPROTEIN"/>
    <property type="match status" value="1"/>
</dbReference>
<evidence type="ECO:0000313" key="1">
    <source>
        <dbReference type="EMBL" id="SFC05758.1"/>
    </source>
</evidence>
<dbReference type="InterPro" id="IPR036937">
    <property type="entry name" value="Adhesion_dom_fimbrial_sf"/>
</dbReference>
<dbReference type="EMBL" id="FOLW01000001">
    <property type="protein sequence ID" value="SFC05758.1"/>
    <property type="molecule type" value="Genomic_DNA"/>
</dbReference>
<accession>A0AAJ5BFV2</accession>
<organism evidence="1 2">
    <name type="scientific">Pragia fontium DSM 5563 = ATCC 49100</name>
    <dbReference type="NCBI Taxonomy" id="1122977"/>
    <lineage>
        <taxon>Bacteria</taxon>
        <taxon>Pseudomonadati</taxon>
        <taxon>Pseudomonadota</taxon>
        <taxon>Gammaproteobacteria</taxon>
        <taxon>Enterobacterales</taxon>
        <taxon>Budviciaceae</taxon>
        <taxon>Pragia</taxon>
    </lineage>
</organism>
<reference evidence="1 2" key="1">
    <citation type="submission" date="2016-10" db="EMBL/GenBank/DDBJ databases">
        <authorList>
            <person name="Varghese N."/>
            <person name="Submissions S."/>
        </authorList>
    </citation>
    <scope>NUCLEOTIDE SEQUENCE [LARGE SCALE GENOMIC DNA]</scope>
    <source>
        <strain evidence="1 2">DSM 5563</strain>
    </source>
</reference>
<comment type="caution">
    <text evidence="1">The sequence shown here is derived from an EMBL/GenBank/DDBJ whole genome shotgun (WGS) entry which is preliminary data.</text>
</comment>
<name>A0AAJ5BFV2_9GAMM</name>
<proteinExistence type="predicted"/>
<sequence>MVLAHRNGARQKAYAIPYMLMGGTIALSTSCTVNPTVLTLNHGTVPVGLSSHRTTAPITYTCNAPVKATFTLSYEANSNGALPLKDAAGKTGAVSKLTITDPQTGASGRSIHAEIQTSKTLTGSSELSQITGSGVVTGSAWLIATHD</sequence>
<dbReference type="Gene3D" id="2.60.40.1090">
    <property type="entry name" value="Fimbrial-type adhesion domain"/>
    <property type="match status" value="1"/>
</dbReference>